<reference evidence="1" key="2">
    <citation type="submission" date="2019-11" db="EMBL/GenBank/DDBJ databases">
        <authorList>
            <person name="January G."/>
            <person name="Bunk B."/>
        </authorList>
    </citation>
    <scope>NUCLEOTIDE SEQUENCE</scope>
    <source>
        <strain evidence="1">3.6</strain>
    </source>
</reference>
<gene>
    <name evidence="2" type="ORF">VSP9026_01329</name>
    <name evidence="1" type="ORF">Vspart_00240</name>
</gene>
<dbReference type="EMBL" id="CP046268">
    <property type="protein sequence ID" value="QMV13035.1"/>
    <property type="molecule type" value="Genomic_DNA"/>
</dbReference>
<protein>
    <submittedName>
        <fullName evidence="2">Uncharacterized protein</fullName>
    </submittedName>
</protein>
<dbReference type="EMBL" id="FSSB01000009">
    <property type="protein sequence ID" value="SIO93659.1"/>
    <property type="molecule type" value="Genomic_DNA"/>
</dbReference>
<keyword evidence="4" id="KW-1185">Reference proteome</keyword>
<dbReference type="Proteomes" id="UP000184774">
    <property type="component" value="Unassembled WGS sequence"/>
</dbReference>
<evidence type="ECO:0000313" key="3">
    <source>
        <dbReference type="Proteomes" id="UP000184774"/>
    </source>
</evidence>
<dbReference type="Proteomes" id="UP000515264">
    <property type="component" value="Chromosome 1"/>
</dbReference>
<organism evidence="2 3">
    <name type="scientific">Vibrio spartinae</name>
    <dbReference type="NCBI Taxonomy" id="1918945"/>
    <lineage>
        <taxon>Bacteria</taxon>
        <taxon>Pseudomonadati</taxon>
        <taxon>Pseudomonadota</taxon>
        <taxon>Gammaproteobacteria</taxon>
        <taxon>Vibrionales</taxon>
        <taxon>Vibrionaceae</taxon>
        <taxon>Vibrio</taxon>
    </lineage>
</organism>
<evidence type="ECO:0000313" key="1">
    <source>
        <dbReference type="EMBL" id="QMV13035.1"/>
    </source>
</evidence>
<name>A0A1N6M2K4_9VIBR</name>
<reference evidence="2 3" key="1">
    <citation type="submission" date="2016-12" db="EMBL/GenBank/DDBJ databases">
        <authorList>
            <person name="Song W.-J."/>
            <person name="Kurnit D.M."/>
        </authorList>
    </citation>
    <scope>NUCLEOTIDE SEQUENCE [LARGE SCALE GENOMIC DNA]</scope>
    <source>
        <strain evidence="2 3">CECT 9026</strain>
    </source>
</reference>
<sequence>MLYSSGITSLQLVVYRYLIPLFNLCIKQSDHFLLYTINC</sequence>
<accession>A0A1N6M2K4</accession>
<dbReference type="AlphaFoldDB" id="A0A1N6M2K4"/>
<evidence type="ECO:0000313" key="4">
    <source>
        <dbReference type="Proteomes" id="UP000515264"/>
    </source>
</evidence>
<reference evidence="1 4" key="3">
    <citation type="journal article" date="2020" name="J. Nat. Prod.">
        <title>Genomics-Metabolomics Profiling Disclosed Marine Vibrio spartinae 3.6 as a Producer of a New Branched Side Chain Prodigiosin.</title>
        <authorList>
            <person name="Vitale G.A."/>
            <person name="Sciarretta M."/>
            <person name="Palma Esposito F."/>
            <person name="January G.G."/>
            <person name="Giaccio M."/>
            <person name="Bunk B."/>
            <person name="Sproer C."/>
            <person name="Bajerski F."/>
            <person name="Power D."/>
            <person name="Festa C."/>
            <person name="Monti M.C."/>
            <person name="D'Auria M.V."/>
            <person name="de Pascale D."/>
        </authorList>
    </citation>
    <scope>NUCLEOTIDE SEQUENCE [LARGE SCALE GENOMIC DNA]</scope>
    <source>
        <strain evidence="1 4">3.6</strain>
    </source>
</reference>
<evidence type="ECO:0000313" key="2">
    <source>
        <dbReference type="EMBL" id="SIO93659.1"/>
    </source>
</evidence>
<proteinExistence type="predicted"/>